<evidence type="ECO:0000256" key="1">
    <source>
        <dbReference type="SAM" id="Phobius"/>
    </source>
</evidence>
<keyword evidence="1" id="KW-1133">Transmembrane helix</keyword>
<name>A0A1I5EUI2_9ACTN</name>
<evidence type="ECO:0000313" key="2">
    <source>
        <dbReference type="EMBL" id="SFO15050.1"/>
    </source>
</evidence>
<evidence type="ECO:0008006" key="4">
    <source>
        <dbReference type="Google" id="ProtNLM"/>
    </source>
</evidence>
<dbReference type="InterPro" id="IPR011044">
    <property type="entry name" value="Quino_amine_DH_bsu"/>
</dbReference>
<keyword evidence="1" id="KW-0812">Transmembrane</keyword>
<organism evidence="2 3">
    <name type="scientific">Actinomadura madurae</name>
    <dbReference type="NCBI Taxonomy" id="1993"/>
    <lineage>
        <taxon>Bacteria</taxon>
        <taxon>Bacillati</taxon>
        <taxon>Actinomycetota</taxon>
        <taxon>Actinomycetes</taxon>
        <taxon>Streptosporangiales</taxon>
        <taxon>Thermomonosporaceae</taxon>
        <taxon>Actinomadura</taxon>
    </lineage>
</organism>
<dbReference type="Gene3D" id="2.120.10.30">
    <property type="entry name" value="TolB, C-terminal domain"/>
    <property type="match status" value="1"/>
</dbReference>
<feature type="transmembrane region" description="Helical" evidence="1">
    <location>
        <begin position="19"/>
        <end position="40"/>
    </location>
</feature>
<reference evidence="2 3" key="1">
    <citation type="submission" date="2016-10" db="EMBL/GenBank/DDBJ databases">
        <authorList>
            <person name="de Groot N.N."/>
        </authorList>
    </citation>
    <scope>NUCLEOTIDE SEQUENCE [LARGE SCALE GENOMIC DNA]</scope>
    <source>
        <strain evidence="2 3">DSM 43067</strain>
    </source>
</reference>
<keyword evidence="3" id="KW-1185">Reference proteome</keyword>
<dbReference type="OrthoDB" id="3468798at2"/>
<gene>
    <name evidence="2" type="ORF">SAMN04489713_104288</name>
</gene>
<dbReference type="Proteomes" id="UP000183413">
    <property type="component" value="Unassembled WGS sequence"/>
</dbReference>
<dbReference type="AlphaFoldDB" id="A0A1I5EUI2"/>
<sequence>MNGGRRQDPGDRLGSWKGLIPLCMAAAAALFIGGGVDVVHRHQRAGDDEREAKPAAKAERTEPAVVVGITAPGTALLVRDVRTGANVGLPVAAPEGRRFHRVAAVKDGSYIVASYGGRSVTFQRLQLGDDGRPKSLTDIPKVSVPGASTAWSELAVSPDGGRIAYVTYKGARGRVDVVSTTGGAHKAWTTKLRARIGSLSWSGSTLSFVWTSAGSPRHQVRTLDTGGPAGDLKVSKAVMVLPKGATNAVLSRDGRSVITGAVKNSELTLQAYTLQGKPARTLWTQKVKGALTGLDIAHTSNSLIATAGDLYAQGVAAVPGEDLADVAW</sequence>
<evidence type="ECO:0000313" key="3">
    <source>
        <dbReference type="Proteomes" id="UP000183413"/>
    </source>
</evidence>
<dbReference type="STRING" id="1993.SAMN04489713_104288"/>
<dbReference type="SUPFAM" id="SSF50969">
    <property type="entry name" value="YVTN repeat-like/Quinoprotein amine dehydrogenase"/>
    <property type="match status" value="1"/>
</dbReference>
<protein>
    <recommendedName>
        <fullName evidence="4">WD40-like Beta Propeller Repeat</fullName>
    </recommendedName>
</protein>
<proteinExistence type="predicted"/>
<accession>A0A1I5EUI2</accession>
<dbReference type="InterPro" id="IPR011042">
    <property type="entry name" value="6-blade_b-propeller_TolB-like"/>
</dbReference>
<dbReference type="InParanoid" id="A0A1I5EUI2"/>
<dbReference type="EMBL" id="FOVH01000004">
    <property type="protein sequence ID" value="SFO15050.1"/>
    <property type="molecule type" value="Genomic_DNA"/>
</dbReference>
<keyword evidence="1" id="KW-0472">Membrane</keyword>